<dbReference type="PANTHER" id="PTHR34700">
    <property type="entry name" value="POTASSIUM BINDING PROTEIN KBP"/>
    <property type="match status" value="1"/>
</dbReference>
<evidence type="ECO:0000313" key="3">
    <source>
        <dbReference type="EMBL" id="AZG12963.1"/>
    </source>
</evidence>
<protein>
    <submittedName>
        <fullName evidence="3">LysM peptidoglycan-binding domain-containing protein</fullName>
    </submittedName>
</protein>
<dbReference type="OrthoDB" id="9765158at2"/>
<evidence type="ECO:0000259" key="2">
    <source>
        <dbReference type="PROSITE" id="PS51782"/>
    </source>
</evidence>
<accession>A0A3G8GXJ9</accession>
<feature type="chain" id="PRO_5017938748" evidence="1">
    <location>
        <begin position="39"/>
        <end position="392"/>
    </location>
</feature>
<gene>
    <name evidence="3" type="ORF">EHF44_05635</name>
</gene>
<feature type="domain" description="LysM" evidence="2">
    <location>
        <begin position="70"/>
        <end position="119"/>
    </location>
</feature>
<dbReference type="Gene3D" id="3.10.350.10">
    <property type="entry name" value="LysM domain"/>
    <property type="match status" value="1"/>
</dbReference>
<dbReference type="CDD" id="cd00118">
    <property type="entry name" value="LysM"/>
    <property type="match status" value="1"/>
</dbReference>
<dbReference type="Pfam" id="PF01476">
    <property type="entry name" value="LysM"/>
    <property type="match status" value="1"/>
</dbReference>
<evidence type="ECO:0000313" key="4">
    <source>
        <dbReference type="Proteomes" id="UP000270411"/>
    </source>
</evidence>
<organism evidence="3 4">
    <name type="scientific">Cupriavidus pauculus</name>
    <dbReference type="NCBI Taxonomy" id="82633"/>
    <lineage>
        <taxon>Bacteria</taxon>
        <taxon>Pseudomonadati</taxon>
        <taxon>Pseudomonadota</taxon>
        <taxon>Betaproteobacteria</taxon>
        <taxon>Burkholderiales</taxon>
        <taxon>Burkholderiaceae</taxon>
        <taxon>Cupriavidus</taxon>
    </lineage>
</organism>
<keyword evidence="1" id="KW-0732">Signal</keyword>
<dbReference type="InterPro" id="IPR018392">
    <property type="entry name" value="LysM"/>
</dbReference>
<feature type="signal peptide" evidence="1">
    <location>
        <begin position="1"/>
        <end position="38"/>
    </location>
</feature>
<reference evidence="4" key="1">
    <citation type="submission" date="2018-11" db="EMBL/GenBank/DDBJ databases">
        <title>FDA dAtabase for Regulatory Grade micrObial Sequences (FDA-ARGOS): Supporting development and validation of Infectious Disease Dx tests.</title>
        <authorList>
            <person name="Goldberg B."/>
            <person name="Campos J."/>
            <person name="Tallon L."/>
            <person name="Sadzewicz L."/>
            <person name="Zhao X."/>
            <person name="Vavikolanu K."/>
            <person name="Mehta A."/>
            <person name="Aluvathingal J."/>
            <person name="Nadendla S."/>
            <person name="Geyer C."/>
            <person name="Nandy P."/>
            <person name="Yan Y."/>
            <person name="Sichtig H."/>
        </authorList>
    </citation>
    <scope>NUCLEOTIDE SEQUENCE [LARGE SCALE GENOMIC DNA]</scope>
    <source>
        <strain evidence="4">FDAARGOS_614</strain>
    </source>
</reference>
<proteinExistence type="predicted"/>
<dbReference type="SUPFAM" id="SSF54106">
    <property type="entry name" value="LysM domain"/>
    <property type="match status" value="1"/>
</dbReference>
<sequence length="392" mass="41433">MRDLTKEQAASGRRLHAFTLSMLCAAGITAGAALAVQAAELSVSPAQLAEADVTAQQGIPVSELAPNAPSQYTVRSGDTLWGISGQYLRQPWRWPALWGMNRQQVRNPHLIYPGQILYLIQRDGRAYLSTTGPGGASGGDARLSPRVRGEGPDGDAILSIPASDIEPFLRRPLVVDKGTIDTSARIVALPDARVYMGRGDTGFVRGIAPADAAVGSDWQAFTPAQPVRDPVTQAVIGYEAQFQGSVRVLRGPEGPDAVSTVEATQSPQEMGAGSLLLPQPARELVRYVPHAPDTPVQAHIAAVYGGVQYGGAKQVVVLNMGTNGGLEPGHVLALSRVGGVVKDPTDNNRTITLPDDRYGLAYVYRVFPGLAYALVTDASNVMKVGDLATTPQ</sequence>
<dbReference type="KEGG" id="cpau:EHF44_05635"/>
<dbReference type="AlphaFoldDB" id="A0A3G8GXJ9"/>
<dbReference type="PROSITE" id="PS51782">
    <property type="entry name" value="LYSM"/>
    <property type="match status" value="1"/>
</dbReference>
<dbReference type="Proteomes" id="UP000270411">
    <property type="component" value="Chromosome 1"/>
</dbReference>
<dbReference type="EMBL" id="CP033969">
    <property type="protein sequence ID" value="AZG12963.1"/>
    <property type="molecule type" value="Genomic_DNA"/>
</dbReference>
<dbReference type="PANTHER" id="PTHR34700:SF4">
    <property type="entry name" value="PHAGE-LIKE ELEMENT PBSX PROTEIN XKDP"/>
    <property type="match status" value="1"/>
</dbReference>
<dbReference type="InterPro" id="IPR052196">
    <property type="entry name" value="Bact_Kbp"/>
</dbReference>
<evidence type="ECO:0000256" key="1">
    <source>
        <dbReference type="SAM" id="SignalP"/>
    </source>
</evidence>
<dbReference type="InterPro" id="IPR036779">
    <property type="entry name" value="LysM_dom_sf"/>
</dbReference>
<dbReference type="RefSeq" id="WP_124682846.1">
    <property type="nucleotide sequence ID" value="NZ_CP033969.1"/>
</dbReference>
<name>A0A3G8GXJ9_9BURK</name>